<feature type="region of interest" description="Disordered" evidence="1">
    <location>
        <begin position="173"/>
        <end position="221"/>
    </location>
</feature>
<sequence length="221" mass="23084">MPFASPWAAANAAAFALVRSSAFALHALRAALLPALLALTACGGGGDAATPVAPAGVGFAESAPVPSVTAFVDAAATNQRGDARYATVDTNAGVRVLSGFLDLWEPSTRLVDAGQTAPARDGFPAIAASKWSGIPGDATDGTVKNAAFHSENIGFVVRTTAARTPAQADAAYYDDRLLRRPPRQELQRDRRHGPAHRRLAPGRAPDHHHHQHPRGCRHGAL</sequence>
<feature type="chain" id="PRO_5011670006" description="PBP domain-containing protein" evidence="2">
    <location>
        <begin position="25"/>
        <end position="221"/>
    </location>
</feature>
<feature type="compositionally biased region" description="Basic and acidic residues" evidence="1">
    <location>
        <begin position="173"/>
        <end position="188"/>
    </location>
</feature>
<reference evidence="4" key="1">
    <citation type="submission" date="2016-10" db="EMBL/GenBank/DDBJ databases">
        <authorList>
            <person name="Varghese N."/>
            <person name="Submissions S."/>
        </authorList>
    </citation>
    <scope>NUCLEOTIDE SEQUENCE [LARGE SCALE GENOMIC DNA]</scope>
    <source>
        <strain evidence="4">DSM 27981</strain>
    </source>
</reference>
<evidence type="ECO:0000256" key="1">
    <source>
        <dbReference type="SAM" id="MobiDB-lite"/>
    </source>
</evidence>
<gene>
    <name evidence="3" type="ORF">SAMN04489711_110148</name>
</gene>
<name>A0A1I2FHW4_9BURK</name>
<organism evidence="3 4">
    <name type="scientific">Paracidovorax wautersii</name>
    <dbReference type="NCBI Taxonomy" id="1177982"/>
    <lineage>
        <taxon>Bacteria</taxon>
        <taxon>Pseudomonadati</taxon>
        <taxon>Pseudomonadota</taxon>
        <taxon>Betaproteobacteria</taxon>
        <taxon>Burkholderiales</taxon>
        <taxon>Comamonadaceae</taxon>
        <taxon>Paracidovorax</taxon>
    </lineage>
</organism>
<evidence type="ECO:0000313" key="3">
    <source>
        <dbReference type="EMBL" id="SFF04041.1"/>
    </source>
</evidence>
<keyword evidence="4" id="KW-1185">Reference proteome</keyword>
<protein>
    <recommendedName>
        <fullName evidence="5">PBP domain-containing protein</fullName>
    </recommendedName>
</protein>
<evidence type="ECO:0008006" key="5">
    <source>
        <dbReference type="Google" id="ProtNLM"/>
    </source>
</evidence>
<feature type="signal peptide" evidence="2">
    <location>
        <begin position="1"/>
        <end position="24"/>
    </location>
</feature>
<dbReference type="Proteomes" id="UP000199119">
    <property type="component" value="Unassembled WGS sequence"/>
</dbReference>
<dbReference type="STRING" id="1177982.SAMN04489711_110148"/>
<evidence type="ECO:0000313" key="4">
    <source>
        <dbReference type="Proteomes" id="UP000199119"/>
    </source>
</evidence>
<dbReference type="EMBL" id="FONX01000010">
    <property type="protein sequence ID" value="SFF04041.1"/>
    <property type="molecule type" value="Genomic_DNA"/>
</dbReference>
<evidence type="ECO:0000256" key="2">
    <source>
        <dbReference type="SAM" id="SignalP"/>
    </source>
</evidence>
<proteinExistence type="predicted"/>
<keyword evidence="2" id="KW-0732">Signal</keyword>
<feature type="compositionally biased region" description="Basic residues" evidence="1">
    <location>
        <begin position="189"/>
        <end position="221"/>
    </location>
</feature>
<dbReference type="AlphaFoldDB" id="A0A1I2FHW4"/>
<accession>A0A1I2FHW4</accession>